<comment type="similarity">
    <text evidence="2">Belongs to the SusD family.</text>
</comment>
<dbReference type="SUPFAM" id="SSF48452">
    <property type="entry name" value="TPR-like"/>
    <property type="match status" value="1"/>
</dbReference>
<evidence type="ECO:0000259" key="6">
    <source>
        <dbReference type="Pfam" id="PF07980"/>
    </source>
</evidence>
<evidence type="ECO:0000256" key="3">
    <source>
        <dbReference type="ARBA" id="ARBA00022729"/>
    </source>
</evidence>
<keyword evidence="9" id="KW-1185">Reference proteome</keyword>
<dbReference type="AlphaFoldDB" id="A0A2S5AGA5"/>
<evidence type="ECO:0000256" key="2">
    <source>
        <dbReference type="ARBA" id="ARBA00006275"/>
    </source>
</evidence>
<keyword evidence="5" id="KW-0998">Cell outer membrane</keyword>
<reference evidence="8 9" key="1">
    <citation type="submission" date="2018-01" db="EMBL/GenBank/DDBJ databases">
        <authorList>
            <person name="Gaut B.S."/>
            <person name="Morton B.R."/>
            <person name="Clegg M.T."/>
            <person name="Duvall M.R."/>
        </authorList>
    </citation>
    <scope>NUCLEOTIDE SEQUENCE [LARGE SCALE GENOMIC DNA]</scope>
    <source>
        <strain evidence="8 9">HR-AY</strain>
    </source>
</reference>
<dbReference type="Proteomes" id="UP000237310">
    <property type="component" value="Unassembled WGS sequence"/>
</dbReference>
<evidence type="ECO:0000313" key="8">
    <source>
        <dbReference type="EMBL" id="POY41163.1"/>
    </source>
</evidence>
<feature type="domain" description="RagB/SusD" evidence="6">
    <location>
        <begin position="282"/>
        <end position="576"/>
    </location>
</feature>
<dbReference type="GO" id="GO:0009279">
    <property type="term" value="C:cell outer membrane"/>
    <property type="evidence" value="ECO:0007669"/>
    <property type="project" value="UniProtKB-SubCell"/>
</dbReference>
<dbReference type="EMBL" id="PQVG01000001">
    <property type="protein sequence ID" value="POY41163.1"/>
    <property type="molecule type" value="Genomic_DNA"/>
</dbReference>
<comment type="caution">
    <text evidence="8">The sequence shown here is derived from an EMBL/GenBank/DDBJ whole genome shotgun (WGS) entry which is preliminary data.</text>
</comment>
<dbReference type="InterPro" id="IPR011990">
    <property type="entry name" value="TPR-like_helical_dom_sf"/>
</dbReference>
<proteinExistence type="inferred from homology"/>
<evidence type="ECO:0000259" key="7">
    <source>
        <dbReference type="Pfam" id="PF14322"/>
    </source>
</evidence>
<evidence type="ECO:0000256" key="5">
    <source>
        <dbReference type="ARBA" id="ARBA00023237"/>
    </source>
</evidence>
<accession>A0A2S5AGA5</accession>
<dbReference type="Pfam" id="PF07980">
    <property type="entry name" value="SusD_RagB"/>
    <property type="match status" value="1"/>
</dbReference>
<keyword evidence="3" id="KW-0732">Signal</keyword>
<evidence type="ECO:0000256" key="4">
    <source>
        <dbReference type="ARBA" id="ARBA00023136"/>
    </source>
</evidence>
<organism evidence="8 9">
    <name type="scientific">Flavobacterium alvei</name>
    <dbReference type="NCBI Taxonomy" id="2080416"/>
    <lineage>
        <taxon>Bacteria</taxon>
        <taxon>Pseudomonadati</taxon>
        <taxon>Bacteroidota</taxon>
        <taxon>Flavobacteriia</taxon>
        <taxon>Flavobacteriales</taxon>
        <taxon>Flavobacteriaceae</taxon>
        <taxon>Flavobacterium</taxon>
    </lineage>
</organism>
<sequence>MQIFKTVTMKTKFKIVFTLLISIQLLSCVNDSDLEVKENYVLSADNIDPEQLVIAAYSALDYRYNTGDFRDLWPFDHAPSNWATSDIRCGDAYKGGGGTGDNPGGGMHQLETQDLFPSSENAYNVWRAIYFGIKRVDSALRTISIIDEAKFPNKKARIGELKVLRAHFYFEAIKNFGSFVWYDENTPIAEINKIPNSFDTSFMWSKVEGDLNDAIALLPDTQTELGRVNKVVAYAYLCKAQVFQKKWSDAIVSADYVINSGKYGLVADLEKLYSIPGYGNRENIFAVQYSINDGSQYGNLNFGNLLNAPDSPGDDTKNPYLNGDDFDKPSQNLVNAFKVGSDGLPLFDSYNNANLTATDLVDPRLDHEIGRNGITWKDWAGRPQQPDWNRDPATYGSFLVKKNVISPNSNGLASNPTGFPWALGNLDFPIIKYSDLLLWKAEALIESGTNVSGGVALINEIRNRAKNSPYVKDFNNPSQNAANYLINLYPLSLSQDAARKALRMERRLELANEGHGFYDLVRWGIAESYVNNYIQVEKTRRTYLQSASLQAHEQYLPIPQIEIDASSGVYKQRTGY</sequence>
<dbReference type="Gene3D" id="1.25.40.390">
    <property type="match status" value="1"/>
</dbReference>
<dbReference type="InterPro" id="IPR033985">
    <property type="entry name" value="SusD-like_N"/>
</dbReference>
<protein>
    <submittedName>
        <fullName evidence="8">RagB/SusD family nutrient uptake outer membrane protein</fullName>
    </submittedName>
</protein>
<keyword evidence="4" id="KW-0472">Membrane</keyword>
<name>A0A2S5AGA5_9FLAO</name>
<dbReference type="InterPro" id="IPR012944">
    <property type="entry name" value="SusD_RagB_dom"/>
</dbReference>
<feature type="domain" description="SusD-like N-terminal" evidence="7">
    <location>
        <begin position="117"/>
        <end position="239"/>
    </location>
</feature>
<dbReference type="Pfam" id="PF14322">
    <property type="entry name" value="SusD-like_3"/>
    <property type="match status" value="1"/>
</dbReference>
<evidence type="ECO:0000313" key="9">
    <source>
        <dbReference type="Proteomes" id="UP000237310"/>
    </source>
</evidence>
<evidence type="ECO:0000256" key="1">
    <source>
        <dbReference type="ARBA" id="ARBA00004442"/>
    </source>
</evidence>
<gene>
    <name evidence="8" type="ORF">C3L50_01155</name>
</gene>
<comment type="subcellular location">
    <subcellularLocation>
        <location evidence="1">Cell outer membrane</location>
    </subcellularLocation>
</comment>